<feature type="region of interest" description="Disordered" evidence="1">
    <location>
        <begin position="1"/>
        <end position="47"/>
    </location>
</feature>
<sequence length="100" mass="11506">MQVNHNRVEAQKNKDGVKGAFERRPCKPNREHRHARQHSSDNRENRGNVVNIIMDTGCCSNLISRNLVNIKSIGRTTKELFLRTIGNHKISTWILESNSE</sequence>
<keyword evidence="3" id="KW-1185">Reference proteome</keyword>
<evidence type="ECO:0000256" key="1">
    <source>
        <dbReference type="SAM" id="MobiDB-lite"/>
    </source>
</evidence>
<gene>
    <name evidence="2" type="ORF">Zmor_005555</name>
</gene>
<dbReference type="EMBL" id="JALNTZ010000002">
    <property type="protein sequence ID" value="KAJ3661143.1"/>
    <property type="molecule type" value="Genomic_DNA"/>
</dbReference>
<comment type="caution">
    <text evidence="2">The sequence shown here is derived from an EMBL/GenBank/DDBJ whole genome shotgun (WGS) entry which is preliminary data.</text>
</comment>
<evidence type="ECO:0000313" key="3">
    <source>
        <dbReference type="Proteomes" id="UP001168821"/>
    </source>
</evidence>
<evidence type="ECO:0000313" key="2">
    <source>
        <dbReference type="EMBL" id="KAJ3661143.1"/>
    </source>
</evidence>
<name>A0AA38ITL0_9CUCU</name>
<proteinExistence type="predicted"/>
<accession>A0AA38ITL0</accession>
<protein>
    <submittedName>
        <fullName evidence="2">Uncharacterized protein</fullName>
    </submittedName>
</protein>
<dbReference type="AlphaFoldDB" id="A0AA38ITL0"/>
<feature type="compositionally biased region" description="Basic and acidic residues" evidence="1">
    <location>
        <begin position="1"/>
        <end position="29"/>
    </location>
</feature>
<dbReference type="Proteomes" id="UP001168821">
    <property type="component" value="Unassembled WGS sequence"/>
</dbReference>
<organism evidence="2 3">
    <name type="scientific">Zophobas morio</name>
    <dbReference type="NCBI Taxonomy" id="2755281"/>
    <lineage>
        <taxon>Eukaryota</taxon>
        <taxon>Metazoa</taxon>
        <taxon>Ecdysozoa</taxon>
        <taxon>Arthropoda</taxon>
        <taxon>Hexapoda</taxon>
        <taxon>Insecta</taxon>
        <taxon>Pterygota</taxon>
        <taxon>Neoptera</taxon>
        <taxon>Endopterygota</taxon>
        <taxon>Coleoptera</taxon>
        <taxon>Polyphaga</taxon>
        <taxon>Cucujiformia</taxon>
        <taxon>Tenebrionidae</taxon>
        <taxon>Zophobas</taxon>
    </lineage>
</organism>
<reference evidence="2" key="1">
    <citation type="journal article" date="2023" name="G3 (Bethesda)">
        <title>Whole genome assemblies of Zophobas morio and Tenebrio molitor.</title>
        <authorList>
            <person name="Kaur S."/>
            <person name="Stinson S.A."/>
            <person name="diCenzo G.C."/>
        </authorList>
    </citation>
    <scope>NUCLEOTIDE SEQUENCE</scope>
    <source>
        <strain evidence="2">QUZm001</strain>
    </source>
</reference>